<keyword evidence="5 6" id="KW-0472">Membrane</keyword>
<evidence type="ECO:0000313" key="9">
    <source>
        <dbReference type="Proteomes" id="UP001596990"/>
    </source>
</evidence>
<evidence type="ECO:0000256" key="3">
    <source>
        <dbReference type="ARBA" id="ARBA00022692"/>
    </source>
</evidence>
<keyword evidence="3 6" id="KW-0812">Transmembrane</keyword>
<evidence type="ECO:0000256" key="2">
    <source>
        <dbReference type="ARBA" id="ARBA00022475"/>
    </source>
</evidence>
<evidence type="ECO:0000313" key="8">
    <source>
        <dbReference type="EMBL" id="MFD1018628.1"/>
    </source>
</evidence>
<dbReference type="Pfam" id="PF02687">
    <property type="entry name" value="FtsX"/>
    <property type="match status" value="2"/>
</dbReference>
<dbReference type="RefSeq" id="WP_386057272.1">
    <property type="nucleotide sequence ID" value="NZ_JBHTKL010000001.1"/>
</dbReference>
<dbReference type="PANTHER" id="PTHR30287:SF1">
    <property type="entry name" value="INNER MEMBRANE PROTEIN"/>
    <property type="match status" value="1"/>
</dbReference>
<evidence type="ECO:0000256" key="6">
    <source>
        <dbReference type="SAM" id="Phobius"/>
    </source>
</evidence>
<evidence type="ECO:0000256" key="1">
    <source>
        <dbReference type="ARBA" id="ARBA00004651"/>
    </source>
</evidence>
<feature type="transmembrane region" description="Helical" evidence="6">
    <location>
        <begin position="246"/>
        <end position="265"/>
    </location>
</feature>
<dbReference type="PANTHER" id="PTHR30287">
    <property type="entry name" value="MEMBRANE COMPONENT OF PREDICTED ABC SUPERFAMILY METABOLITE UPTAKE TRANSPORTER"/>
    <property type="match status" value="1"/>
</dbReference>
<dbReference type="InterPro" id="IPR003838">
    <property type="entry name" value="ABC3_permease_C"/>
</dbReference>
<comment type="subcellular location">
    <subcellularLocation>
        <location evidence="1">Cell membrane</location>
        <topology evidence="1">Multi-pass membrane protein</topology>
    </subcellularLocation>
</comment>
<feature type="transmembrane region" description="Helical" evidence="6">
    <location>
        <begin position="339"/>
        <end position="361"/>
    </location>
</feature>
<feature type="transmembrane region" description="Helical" evidence="6">
    <location>
        <begin position="414"/>
        <end position="434"/>
    </location>
</feature>
<evidence type="ECO:0000259" key="7">
    <source>
        <dbReference type="Pfam" id="PF02687"/>
    </source>
</evidence>
<evidence type="ECO:0000256" key="4">
    <source>
        <dbReference type="ARBA" id="ARBA00022989"/>
    </source>
</evidence>
<keyword evidence="2" id="KW-1003">Cell membrane</keyword>
<comment type="caution">
    <text evidence="8">The sequence shown here is derived from an EMBL/GenBank/DDBJ whole genome shotgun (WGS) entry which is preliminary data.</text>
</comment>
<name>A0ABW3L0P2_9BACI</name>
<evidence type="ECO:0000256" key="5">
    <source>
        <dbReference type="ARBA" id="ARBA00023136"/>
    </source>
</evidence>
<feature type="domain" description="ABC3 transporter permease C-terminal" evidence="7">
    <location>
        <begin position="249"/>
        <end position="369"/>
    </location>
</feature>
<feature type="transmembrane region" description="Helical" evidence="6">
    <location>
        <begin position="621"/>
        <end position="646"/>
    </location>
</feature>
<dbReference type="InterPro" id="IPR038766">
    <property type="entry name" value="Membrane_comp_ABC_pdt"/>
</dbReference>
<reference evidence="9" key="1">
    <citation type="journal article" date="2019" name="Int. J. Syst. Evol. Microbiol.">
        <title>The Global Catalogue of Microorganisms (GCM) 10K type strain sequencing project: providing services to taxonomists for standard genome sequencing and annotation.</title>
        <authorList>
            <consortium name="The Broad Institute Genomics Platform"/>
            <consortium name="The Broad Institute Genome Sequencing Center for Infectious Disease"/>
            <person name="Wu L."/>
            <person name="Ma J."/>
        </authorList>
    </citation>
    <scope>NUCLEOTIDE SEQUENCE [LARGE SCALE GENOMIC DNA]</scope>
    <source>
        <strain evidence="9">CCUG 56607</strain>
    </source>
</reference>
<keyword evidence="4 6" id="KW-1133">Transmembrane helix</keyword>
<feature type="transmembrane region" description="Helical" evidence="6">
    <location>
        <begin position="706"/>
        <end position="731"/>
    </location>
</feature>
<dbReference type="EMBL" id="JBHTKL010000001">
    <property type="protein sequence ID" value="MFD1018628.1"/>
    <property type="molecule type" value="Genomic_DNA"/>
</dbReference>
<accession>A0ABW3L0P2</accession>
<organism evidence="8 9">
    <name type="scientific">Thalassobacillus hwangdonensis</name>
    <dbReference type="NCBI Taxonomy" id="546108"/>
    <lineage>
        <taxon>Bacteria</taxon>
        <taxon>Bacillati</taxon>
        <taxon>Bacillota</taxon>
        <taxon>Bacilli</taxon>
        <taxon>Bacillales</taxon>
        <taxon>Bacillaceae</taxon>
        <taxon>Thalassobacillus</taxon>
    </lineage>
</organism>
<feature type="domain" description="ABC3 transporter permease C-terminal" evidence="7">
    <location>
        <begin position="626"/>
        <end position="743"/>
    </location>
</feature>
<gene>
    <name evidence="8" type="ORF">ACFQ2J_05370</name>
</gene>
<proteinExistence type="predicted"/>
<dbReference type="Proteomes" id="UP001596990">
    <property type="component" value="Unassembled WGS sequence"/>
</dbReference>
<keyword evidence="9" id="KW-1185">Reference proteome</keyword>
<sequence length="753" mass="84933">MILRKSMYRNLKEKKFQYLGVITLLILSVMLYVSLSMAISTLEVRNETFSEDYNQESFHFIAGQEMSEEQVNEWEKDYQITLEQREYKDIDVDEESSMRLFSMTETINVPFVSEGELPSEAKEIAVSEVFAKKNSLGIGDTLDIENKTLTITGFVYLPDYIYMIEQETDMISDPAGFGVGVTQEETLLDLSGNSITQVLGLGNASQINDFQQALNQQVNVLKFLEKKNNPRIQYVNTEIEGARATMTTLPLFILALSIIMVLMLMKRRLEMQRKEIGTLMALGYRGKELRSHYLGYAWVIGLTGTILGVLAGAGLSVPLTNLYGSFYNLPSISYFDFDPMVLIVGFVVPVILLLLLTALVIRKPLNQSPLTLLRPKTVKVGKKSFLERLPILQRGSFIKRFRLRLMIRSKARSVYIFLGVMFSTILLFFGFISFNSMDQLVEDTYEKIQTYEYAVHYRSLQENDGGEGSPFTLADSEVIEVNGEELPDVEKSTLYGMLPETDKMNLQNGDESLNEAITSGFVISKPLAAIIGAEEGDEITLENSLNNNRLTMKITGVAEIYIGANIYHQLSDVNEFLGYPSETHTGKWLDAEPEQSDEIFMIESKQEIIDNFESISGPTRYSVFGMAAFAILIGVIVLTLLTNLIVEENSPSISLFKVMGYHDREISKLVLSVYTPIVILSYFLSIPLSLMTIEGAMNSLVSETGFLIPVIINVWMILIGFAIILLTYWLSLALSRRKLKRISLQEALKKQQD</sequence>
<protein>
    <submittedName>
        <fullName evidence="8">ABC transporter permease</fullName>
    </submittedName>
</protein>
<feature type="transmembrane region" description="Helical" evidence="6">
    <location>
        <begin position="666"/>
        <end position="686"/>
    </location>
</feature>
<feature type="transmembrane region" description="Helical" evidence="6">
    <location>
        <begin position="293"/>
        <end position="319"/>
    </location>
</feature>